<gene>
    <name evidence="1" type="ORF">ESZ50_01180</name>
</gene>
<protein>
    <recommendedName>
        <fullName evidence="3">AAA family ATPase</fullName>
    </recommendedName>
</protein>
<dbReference type="AlphaFoldDB" id="A0A6C2CA64"/>
<dbReference type="InterPro" id="IPR027417">
    <property type="entry name" value="P-loop_NTPase"/>
</dbReference>
<dbReference type="RefSeq" id="WP_148621767.1">
    <property type="nucleotide sequence ID" value="NZ_SDGZ01000004.1"/>
</dbReference>
<reference evidence="1 2" key="1">
    <citation type="submission" date="2019-01" db="EMBL/GenBank/DDBJ databases">
        <title>Weissella sp. nov., a novel lactic acid bacterium isolated from animal feces.</title>
        <authorList>
            <person name="Wang L.-T."/>
        </authorList>
    </citation>
    <scope>NUCLEOTIDE SEQUENCE [LARGE SCALE GENOMIC DNA]</scope>
    <source>
        <strain evidence="1 2">8H-2</strain>
    </source>
</reference>
<dbReference type="InterPro" id="IPR006505">
    <property type="entry name" value="Phage_nucleotide-bp"/>
</dbReference>
<keyword evidence="2" id="KW-1185">Reference proteome</keyword>
<dbReference type="SUPFAM" id="SSF52540">
    <property type="entry name" value="P-loop containing nucleoside triphosphate hydrolases"/>
    <property type="match status" value="1"/>
</dbReference>
<dbReference type="OrthoDB" id="5413799at2"/>
<dbReference type="EMBL" id="SDGZ01000004">
    <property type="protein sequence ID" value="TYC50857.1"/>
    <property type="molecule type" value="Genomic_DNA"/>
</dbReference>
<evidence type="ECO:0008006" key="3">
    <source>
        <dbReference type="Google" id="ProtNLM"/>
    </source>
</evidence>
<organism evidence="1 2">
    <name type="scientific">Weissella muntiaci</name>
    <dbReference type="NCBI Taxonomy" id="2508881"/>
    <lineage>
        <taxon>Bacteria</taxon>
        <taxon>Bacillati</taxon>
        <taxon>Bacillota</taxon>
        <taxon>Bacilli</taxon>
        <taxon>Lactobacillales</taxon>
        <taxon>Lactobacillaceae</taxon>
        <taxon>Weissella</taxon>
    </lineage>
</organism>
<proteinExistence type="predicted"/>
<dbReference type="Pfam" id="PF13479">
    <property type="entry name" value="AAA_24"/>
    <property type="match status" value="1"/>
</dbReference>
<evidence type="ECO:0000313" key="2">
    <source>
        <dbReference type="Proteomes" id="UP000371977"/>
    </source>
</evidence>
<evidence type="ECO:0000313" key="1">
    <source>
        <dbReference type="EMBL" id="TYC50857.1"/>
    </source>
</evidence>
<sequence>MQLLNSSQITSSNTLWMIYGDPGVGKTSLVKNHPATHKLVITFDQSHEVLRGIEGVDVMVPSIEELKEMHNILPSVIAEAAARGYGLIVLDNVSNVSETILDTLKSQYKDNRLAYVDLQNWFRQLAQYMKTLPVEFLVTAWESAEQEVIGVNTITRYKPTMNAKTRSMFTGLFDFVGRLHINSDNDRIITTAPNEYTFSKNRLSDKSEFLATELWKQKENN</sequence>
<comment type="caution">
    <text evidence="1">The sequence shown here is derived from an EMBL/GenBank/DDBJ whole genome shotgun (WGS) entry which is preliminary data.</text>
</comment>
<dbReference type="Proteomes" id="UP000371977">
    <property type="component" value="Unassembled WGS sequence"/>
</dbReference>
<name>A0A6C2CA64_9LACO</name>
<dbReference type="NCBIfam" id="TIGR01618">
    <property type="entry name" value="phage_P_loop"/>
    <property type="match status" value="1"/>
</dbReference>
<accession>A0A6C2CA64</accession>